<keyword evidence="7" id="KW-0067">ATP-binding</keyword>
<evidence type="ECO:0000313" key="12">
    <source>
        <dbReference type="Proteomes" id="UP001165143"/>
    </source>
</evidence>
<dbReference type="Pfam" id="PF00696">
    <property type="entry name" value="AA_kinase"/>
    <property type="match status" value="1"/>
</dbReference>
<evidence type="ECO:0000256" key="3">
    <source>
        <dbReference type="ARBA" id="ARBA00012899"/>
    </source>
</evidence>
<dbReference type="EMBL" id="BSRX01000020">
    <property type="protein sequence ID" value="GLW55608.1"/>
    <property type="molecule type" value="Genomic_DNA"/>
</dbReference>
<keyword evidence="8" id="KW-0665">Pyrimidine biosynthesis</keyword>
<evidence type="ECO:0000256" key="9">
    <source>
        <dbReference type="ARBA" id="ARBA00032092"/>
    </source>
</evidence>
<dbReference type="AlphaFoldDB" id="A0A9W6PIP4"/>
<dbReference type="EC" id="2.7.4.22" evidence="3"/>
<evidence type="ECO:0000256" key="8">
    <source>
        <dbReference type="ARBA" id="ARBA00022975"/>
    </source>
</evidence>
<evidence type="ECO:0000313" key="11">
    <source>
        <dbReference type="EMBL" id="GLW55608.1"/>
    </source>
</evidence>
<dbReference type="GO" id="GO:0033862">
    <property type="term" value="F:UMP kinase activity"/>
    <property type="evidence" value="ECO:0007669"/>
    <property type="project" value="UniProtKB-EC"/>
</dbReference>
<dbReference type="GO" id="GO:0005524">
    <property type="term" value="F:ATP binding"/>
    <property type="evidence" value="ECO:0007669"/>
    <property type="project" value="UniProtKB-KW"/>
</dbReference>
<dbReference type="PANTHER" id="PTHR42833:SF4">
    <property type="entry name" value="URIDYLATE KINASE PUMPKIN, CHLOROPLASTIC"/>
    <property type="match status" value="1"/>
</dbReference>
<evidence type="ECO:0000256" key="1">
    <source>
        <dbReference type="ARBA" id="ARBA00004791"/>
    </source>
</evidence>
<reference evidence="11" key="1">
    <citation type="submission" date="2023-02" db="EMBL/GenBank/DDBJ databases">
        <title>Kitasatospora phosalacinea NBRC 14362.</title>
        <authorList>
            <person name="Ichikawa N."/>
            <person name="Sato H."/>
            <person name="Tonouchi N."/>
        </authorList>
    </citation>
    <scope>NUCLEOTIDE SEQUENCE</scope>
    <source>
        <strain evidence="11">NBRC 14362</strain>
    </source>
</reference>
<gene>
    <name evidence="11" type="ORF">Kpho01_36190</name>
</gene>
<dbReference type="Gene3D" id="3.40.1160.10">
    <property type="entry name" value="Acetylglutamate kinase-like"/>
    <property type="match status" value="1"/>
</dbReference>
<evidence type="ECO:0000256" key="5">
    <source>
        <dbReference type="ARBA" id="ARBA00022741"/>
    </source>
</evidence>
<organism evidence="11 12">
    <name type="scientific">Kitasatospora phosalacinea</name>
    <dbReference type="NCBI Taxonomy" id="2065"/>
    <lineage>
        <taxon>Bacteria</taxon>
        <taxon>Bacillati</taxon>
        <taxon>Actinomycetota</taxon>
        <taxon>Actinomycetes</taxon>
        <taxon>Kitasatosporales</taxon>
        <taxon>Streptomycetaceae</taxon>
        <taxon>Kitasatospora</taxon>
    </lineage>
</organism>
<dbReference type="PANTHER" id="PTHR42833">
    <property type="entry name" value="URIDYLATE KINASE"/>
    <property type="match status" value="1"/>
</dbReference>
<dbReference type="SUPFAM" id="SSF53633">
    <property type="entry name" value="Carbamate kinase-like"/>
    <property type="match status" value="1"/>
</dbReference>
<accession>A0A9W6PIP4</accession>
<keyword evidence="4" id="KW-0808">Transferase</keyword>
<dbReference type="InterPro" id="IPR036393">
    <property type="entry name" value="AceGlu_kinase-like_sf"/>
</dbReference>
<name>A0A9W6PIP4_9ACTN</name>
<comment type="caution">
    <text evidence="11">The sequence shown here is derived from an EMBL/GenBank/DDBJ whole genome shotgun (WGS) entry which is preliminary data.</text>
</comment>
<keyword evidence="6" id="KW-0418">Kinase</keyword>
<evidence type="ECO:0000256" key="2">
    <source>
        <dbReference type="ARBA" id="ARBA00007614"/>
    </source>
</evidence>
<feature type="domain" description="Aspartate/glutamate/uridylate kinase" evidence="10">
    <location>
        <begin position="3"/>
        <end position="71"/>
    </location>
</feature>
<proteinExistence type="inferred from homology"/>
<comment type="pathway">
    <text evidence="1">Pyrimidine metabolism; CTP biosynthesis via de novo pathway; UDP from UMP (UMPK route): step 1/1.</text>
</comment>
<evidence type="ECO:0000256" key="6">
    <source>
        <dbReference type="ARBA" id="ARBA00022777"/>
    </source>
</evidence>
<comment type="similarity">
    <text evidence="2">Belongs to the UMP kinase family.</text>
</comment>
<evidence type="ECO:0000259" key="10">
    <source>
        <dbReference type="Pfam" id="PF00696"/>
    </source>
</evidence>
<dbReference type="GO" id="GO:0006225">
    <property type="term" value="P:UDP biosynthetic process"/>
    <property type="evidence" value="ECO:0007669"/>
    <property type="project" value="TreeGrafter"/>
</dbReference>
<protein>
    <recommendedName>
        <fullName evidence="3">UMP kinase</fullName>
        <ecNumber evidence="3">2.7.4.22</ecNumber>
    </recommendedName>
    <alternativeName>
        <fullName evidence="9">Uridine monophosphate kinase</fullName>
    </alternativeName>
</protein>
<keyword evidence="5" id="KW-0547">Nucleotide-binding</keyword>
<dbReference type="InterPro" id="IPR001048">
    <property type="entry name" value="Asp/Glu/Uridylate_kinase"/>
</dbReference>
<sequence length="103" mass="11478">MQRAVEMGADALLGAEHGVDGVYDDDPRTDPGARRYDRLTHQDVLDDDLRVMDRSAFVLARDHGMPLHVFDIERSGLTAAICRGEHHCTVIGEDVEQSVYART</sequence>
<evidence type="ECO:0000256" key="7">
    <source>
        <dbReference type="ARBA" id="ARBA00022840"/>
    </source>
</evidence>
<dbReference type="Proteomes" id="UP001165143">
    <property type="component" value="Unassembled WGS sequence"/>
</dbReference>
<evidence type="ECO:0000256" key="4">
    <source>
        <dbReference type="ARBA" id="ARBA00022679"/>
    </source>
</evidence>